<proteinExistence type="predicted"/>
<dbReference type="AlphaFoldDB" id="A0A381UNX2"/>
<sequence>MGYDIIVRDENGEEIYYGGMSYNWSRENMGVQNPMLAKKFGGFTSEVVAEMCANWFGHNQYFEDFCHFEENSQNLICEMKGLKTVEVLVQLCTKFAGSQITDIIDGYGKELVALPADGLVRYRNYRHIHDVMALYKIAVDNPGCHWEVDYENPSPIWQGHTAVTFGEWVDTVNPDYYLIRQAKAEKWNRMYEEKDVDVQEDLLWQDEYYRLRDAGHSGEEAETGATELLSSFW</sequence>
<organism evidence="1">
    <name type="scientific">marine metagenome</name>
    <dbReference type="NCBI Taxonomy" id="408172"/>
    <lineage>
        <taxon>unclassified sequences</taxon>
        <taxon>metagenomes</taxon>
        <taxon>ecological metagenomes</taxon>
    </lineage>
</organism>
<reference evidence="1" key="1">
    <citation type="submission" date="2018-05" db="EMBL/GenBank/DDBJ databases">
        <authorList>
            <person name="Lanie J.A."/>
            <person name="Ng W.-L."/>
            <person name="Kazmierczak K.M."/>
            <person name="Andrzejewski T.M."/>
            <person name="Davidsen T.M."/>
            <person name="Wayne K.J."/>
            <person name="Tettelin H."/>
            <person name="Glass J.I."/>
            <person name="Rusch D."/>
            <person name="Podicherti R."/>
            <person name="Tsui H.-C.T."/>
            <person name="Winkler M.E."/>
        </authorList>
    </citation>
    <scope>NUCLEOTIDE SEQUENCE</scope>
</reference>
<protein>
    <submittedName>
        <fullName evidence="1">Uncharacterized protein</fullName>
    </submittedName>
</protein>
<gene>
    <name evidence="1" type="ORF">METZ01_LOCUS81367</name>
</gene>
<evidence type="ECO:0000313" key="1">
    <source>
        <dbReference type="EMBL" id="SVA28513.1"/>
    </source>
</evidence>
<accession>A0A381UNX2</accession>
<name>A0A381UNX2_9ZZZZ</name>
<dbReference type="EMBL" id="UINC01006598">
    <property type="protein sequence ID" value="SVA28513.1"/>
    <property type="molecule type" value="Genomic_DNA"/>
</dbReference>